<dbReference type="PANTHER" id="PTHR11434">
    <property type="entry name" value="NADH-UBIQUINONE OXIDOREDUCTASE SUBUNIT ND4L"/>
    <property type="match status" value="1"/>
</dbReference>
<evidence type="ECO:0000256" key="7">
    <source>
        <dbReference type="RuleBase" id="RU004419"/>
    </source>
</evidence>
<evidence type="ECO:0000256" key="1">
    <source>
        <dbReference type="ARBA" id="ARBA00004141"/>
    </source>
</evidence>
<organism evidence="8">
    <name type="scientific">Heterostelium pallidum</name>
    <name type="common">Cellular slime mold</name>
    <name type="synonym">Polysphondylium pallidum</name>
    <dbReference type="NCBI Taxonomy" id="13642"/>
    <lineage>
        <taxon>Eukaryota</taxon>
        <taxon>Amoebozoa</taxon>
        <taxon>Evosea</taxon>
        <taxon>Eumycetozoa</taxon>
        <taxon>Dictyostelia</taxon>
        <taxon>Acytosteliales</taxon>
        <taxon>Acytosteliaceae</taxon>
        <taxon>Heterostelium</taxon>
    </lineage>
</organism>
<feature type="transmembrane region" description="Helical" evidence="7">
    <location>
        <begin position="61"/>
        <end position="82"/>
    </location>
</feature>
<dbReference type="PANTHER" id="PTHR11434:SF16">
    <property type="entry name" value="NADH-UBIQUINONE OXIDOREDUCTASE CHAIN 4L"/>
    <property type="match status" value="1"/>
</dbReference>
<keyword evidence="7 8" id="KW-0496">Mitochondrion</keyword>
<evidence type="ECO:0000256" key="6">
    <source>
        <dbReference type="ARBA" id="ARBA00023136"/>
    </source>
</evidence>
<comment type="function">
    <text evidence="7">Core subunit of the mitochondrial membrane respiratory chain NADH dehydrogenase (Complex I) which catalyzes electron transfer from NADH through the respiratory chain, using ubiquinone as an electron acceptor.</text>
</comment>
<dbReference type="GO" id="GO:0016651">
    <property type="term" value="F:oxidoreductase activity, acting on NAD(P)H"/>
    <property type="evidence" value="ECO:0007669"/>
    <property type="project" value="InterPro"/>
</dbReference>
<dbReference type="AlphaFoldDB" id="Q5ILJ5"/>
<keyword evidence="3 7" id="KW-0813">Transport</keyword>
<reference evidence="8" key="1">
    <citation type="submission" date="2004-08" db="EMBL/GenBank/DDBJ databases">
        <title>Complete sequence of Polysphondylium pallidum and Hartmannella vermiformis mitochondrial DNAs.</title>
        <authorList>
            <person name="Burger G."/>
            <person name="Lohan A.J."/>
            <person name="Angata K."/>
            <person name="Lang B.F."/>
            <person name="Gray M.W."/>
        </authorList>
    </citation>
    <scope>NUCLEOTIDE SEQUENCE</scope>
    <source>
        <strain evidence="8">CK8</strain>
    </source>
</reference>
<evidence type="ECO:0000256" key="4">
    <source>
        <dbReference type="ARBA" id="ARBA00022692"/>
    </source>
</evidence>
<keyword evidence="7" id="KW-1278">Translocase</keyword>
<feature type="transmembrane region" description="Helical" evidence="7">
    <location>
        <begin position="29"/>
        <end position="49"/>
    </location>
</feature>
<keyword evidence="6 7" id="KW-0472">Membrane</keyword>
<evidence type="ECO:0000256" key="5">
    <source>
        <dbReference type="ARBA" id="ARBA00022989"/>
    </source>
</evidence>
<keyword evidence="7" id="KW-0679">Respiratory chain</keyword>
<dbReference type="GO" id="GO:0030964">
    <property type="term" value="C:NADH dehydrogenase complex"/>
    <property type="evidence" value="ECO:0007669"/>
    <property type="project" value="TreeGrafter"/>
</dbReference>
<comment type="subcellular location">
    <subcellularLocation>
        <location evidence="1">Membrane</location>
        <topology evidence="1">Multi-pass membrane protein</topology>
    </subcellularLocation>
    <subcellularLocation>
        <location evidence="7">Mitochondrion inner membrane</location>
        <topology evidence="7">Multi-pass membrane protein</topology>
    </subcellularLocation>
</comment>
<comment type="catalytic activity">
    <reaction evidence="7">
        <text>a ubiquinone + NADH + 5 H(+)(in) = a ubiquinol + NAD(+) + 4 H(+)(out)</text>
        <dbReference type="Rhea" id="RHEA:29091"/>
        <dbReference type="Rhea" id="RHEA-COMP:9565"/>
        <dbReference type="Rhea" id="RHEA-COMP:9566"/>
        <dbReference type="ChEBI" id="CHEBI:15378"/>
        <dbReference type="ChEBI" id="CHEBI:16389"/>
        <dbReference type="ChEBI" id="CHEBI:17976"/>
        <dbReference type="ChEBI" id="CHEBI:57540"/>
        <dbReference type="ChEBI" id="CHEBI:57945"/>
        <dbReference type="EC" id="7.1.1.2"/>
    </reaction>
</comment>
<accession>Q5ILJ5</accession>
<keyword evidence="7" id="KW-0249">Electron transport</keyword>
<dbReference type="GO" id="GO:0042773">
    <property type="term" value="P:ATP synthesis coupled electron transport"/>
    <property type="evidence" value="ECO:0007669"/>
    <property type="project" value="UniProtKB-UniRule"/>
</dbReference>
<name>Q5ILJ5_HETPA</name>
<evidence type="ECO:0000256" key="3">
    <source>
        <dbReference type="ARBA" id="ARBA00022448"/>
    </source>
</evidence>
<dbReference type="InterPro" id="IPR039428">
    <property type="entry name" value="NUOK/Mnh_C1-like"/>
</dbReference>
<dbReference type="EC" id="7.1.1.2" evidence="7"/>
<keyword evidence="7" id="KW-0520">NAD</keyword>
<comment type="similarity">
    <text evidence="2 7">Belongs to the complex I subunit 4L family.</text>
</comment>
<dbReference type="GO" id="GO:0008137">
    <property type="term" value="F:NADH dehydrogenase (ubiquinone) activity"/>
    <property type="evidence" value="ECO:0007669"/>
    <property type="project" value="UniProtKB-EC"/>
</dbReference>
<dbReference type="EMBL" id="AY700145">
    <property type="protein sequence ID" value="AAU00615.1"/>
    <property type="molecule type" value="Genomic_DNA"/>
</dbReference>
<gene>
    <name evidence="8" type="primary">nad4L</name>
</gene>
<dbReference type="Gene3D" id="1.10.287.3510">
    <property type="match status" value="1"/>
</dbReference>
<keyword evidence="7" id="KW-0830">Ubiquinone</keyword>
<geneLocation type="mitochondrion" evidence="8"/>
<sequence>MNSLILILSFIYSIGLCCLLLNKNNIINILIISELNLVTIAFICIIISIDLDDVMGQIIGLYILTFTAAESSIGLAIVIILYNTCGFLDIKLLQQLKG</sequence>
<feature type="transmembrane region" description="Helical" evidence="7">
    <location>
        <begin position="6"/>
        <end position="22"/>
    </location>
</feature>
<dbReference type="GO" id="GO:0005743">
    <property type="term" value="C:mitochondrial inner membrane"/>
    <property type="evidence" value="ECO:0007669"/>
    <property type="project" value="UniProtKB-SubCell"/>
</dbReference>
<evidence type="ECO:0000256" key="2">
    <source>
        <dbReference type="ARBA" id="ARBA00010519"/>
    </source>
</evidence>
<dbReference type="RefSeq" id="YP_209600.1">
    <property type="nucleotide sequence ID" value="NC_006862.1"/>
</dbReference>
<keyword evidence="5 7" id="KW-1133">Transmembrane helix</keyword>
<dbReference type="Pfam" id="PF00420">
    <property type="entry name" value="Oxidored_q2"/>
    <property type="match status" value="1"/>
</dbReference>
<keyword evidence="8" id="KW-0560">Oxidoreductase</keyword>
<evidence type="ECO:0000313" key="8">
    <source>
        <dbReference type="EMBL" id="AAU00615.1"/>
    </source>
</evidence>
<keyword evidence="4 7" id="KW-0812">Transmembrane</keyword>
<protein>
    <recommendedName>
        <fullName evidence="7">NADH-ubiquinone oxidoreductase chain 4L</fullName>
        <ecNumber evidence="7">7.1.1.2</ecNumber>
    </recommendedName>
</protein>
<keyword evidence="7" id="KW-0999">Mitochondrion inner membrane</keyword>
<dbReference type="GeneID" id="3283687"/>
<proteinExistence type="inferred from homology"/>
<dbReference type="InterPro" id="IPR001133">
    <property type="entry name" value="NADH_UbQ_OxRdtase_chain4L/K"/>
</dbReference>